<comment type="caution">
    <text evidence="1">The sequence shown here is derived from an EMBL/GenBank/DDBJ whole genome shotgun (WGS) entry which is preliminary data.</text>
</comment>
<sequence>MNDNKLLDAYDYEEAITDTLSALPWQTDSYNTLVEKVTGIVDSYKNCREDVSVICVYWMTAGWMDLGAMKSGKYVPDENDKLEVTEHIHYMFQLVARHLANESAKNIASHMAHVHHCFEYIAKGCENLRNSNQEILCSVAEKWSESPHSPLQPPEKN</sequence>
<reference evidence="1 2" key="1">
    <citation type="submission" date="2023-02" db="EMBL/GenBank/DDBJ databases">
        <title>Entomopathogenic bacteria.</title>
        <authorList>
            <person name="Machado R.A."/>
        </authorList>
    </citation>
    <scope>NUCLEOTIDE SEQUENCE [LARGE SCALE GENOMIC DNA]</scope>
    <source>
        <strain evidence="1 2">XENO-10</strain>
    </source>
</reference>
<protein>
    <submittedName>
        <fullName evidence="1">Uncharacterized protein</fullName>
    </submittedName>
</protein>
<accession>A0ABT5LHZ0</accession>
<evidence type="ECO:0000313" key="2">
    <source>
        <dbReference type="Proteomes" id="UP001217178"/>
    </source>
</evidence>
<name>A0ABT5LHZ0_9GAMM</name>
<dbReference type="RefSeq" id="WP_273555995.1">
    <property type="nucleotide sequence ID" value="NZ_JAQRFI010000044.1"/>
</dbReference>
<dbReference type="EMBL" id="JAQRFI010000044">
    <property type="protein sequence ID" value="MDC9590719.1"/>
    <property type="molecule type" value="Genomic_DNA"/>
</dbReference>
<evidence type="ECO:0000313" key="1">
    <source>
        <dbReference type="EMBL" id="MDC9590719.1"/>
    </source>
</evidence>
<gene>
    <name evidence="1" type="ORF">PSI23_15855</name>
</gene>
<proteinExistence type="predicted"/>
<dbReference type="Proteomes" id="UP001217178">
    <property type="component" value="Unassembled WGS sequence"/>
</dbReference>
<organism evidence="1 2">
    <name type="scientific">Xenorhabdus yunnanensis</name>
    <dbReference type="NCBI Taxonomy" id="3025878"/>
    <lineage>
        <taxon>Bacteria</taxon>
        <taxon>Pseudomonadati</taxon>
        <taxon>Pseudomonadota</taxon>
        <taxon>Gammaproteobacteria</taxon>
        <taxon>Enterobacterales</taxon>
        <taxon>Morganellaceae</taxon>
        <taxon>Xenorhabdus</taxon>
    </lineage>
</organism>
<keyword evidence="2" id="KW-1185">Reference proteome</keyword>